<feature type="domain" description="TaqI-like C-terminal specificity" evidence="10">
    <location>
        <begin position="1003"/>
        <end position="1162"/>
    </location>
</feature>
<keyword evidence="12" id="KW-1185">Reference proteome</keyword>
<keyword evidence="8" id="KW-0175">Coiled coil</keyword>
<dbReference type="GO" id="GO:0032259">
    <property type="term" value="P:methylation"/>
    <property type="evidence" value="ECO:0007669"/>
    <property type="project" value="UniProtKB-KW"/>
</dbReference>
<keyword evidence="6" id="KW-0238">DNA-binding</keyword>
<evidence type="ECO:0000256" key="6">
    <source>
        <dbReference type="ARBA" id="ARBA00023125"/>
    </source>
</evidence>
<name>A0A9R1CVH1_9EURY</name>
<dbReference type="PROSITE" id="PS00092">
    <property type="entry name" value="N6_MTASE"/>
    <property type="match status" value="1"/>
</dbReference>
<keyword evidence="4" id="KW-0949">S-adenosyl-L-methionine</keyword>
<evidence type="ECO:0000259" key="10">
    <source>
        <dbReference type="Pfam" id="PF12950"/>
    </source>
</evidence>
<organism evidence="11 12">
    <name type="scientific">Natronomonas aquatica</name>
    <dbReference type="NCBI Taxonomy" id="2841590"/>
    <lineage>
        <taxon>Archaea</taxon>
        <taxon>Methanobacteriati</taxon>
        <taxon>Methanobacteriota</taxon>
        <taxon>Stenosarchaea group</taxon>
        <taxon>Halobacteria</taxon>
        <taxon>Halobacteriales</taxon>
        <taxon>Natronomonadaceae</taxon>
        <taxon>Natronomonas</taxon>
    </lineage>
</organism>
<keyword evidence="2 11" id="KW-0489">Methyltransferase</keyword>
<dbReference type="InterPro" id="IPR002052">
    <property type="entry name" value="DNA_methylase_N6_adenine_CS"/>
</dbReference>
<dbReference type="EC" id="2.1.1.72" evidence="1"/>
<dbReference type="PRINTS" id="PR00507">
    <property type="entry name" value="N12N6MTFRASE"/>
</dbReference>
<proteinExistence type="predicted"/>
<evidence type="ECO:0000256" key="1">
    <source>
        <dbReference type="ARBA" id="ARBA00011900"/>
    </source>
</evidence>
<keyword evidence="3" id="KW-0808">Transferase</keyword>
<evidence type="ECO:0000256" key="4">
    <source>
        <dbReference type="ARBA" id="ARBA00022691"/>
    </source>
</evidence>
<dbReference type="GO" id="GO:0009307">
    <property type="term" value="P:DNA restriction-modification system"/>
    <property type="evidence" value="ECO:0007669"/>
    <property type="project" value="UniProtKB-KW"/>
</dbReference>
<dbReference type="RefSeq" id="WP_256031160.1">
    <property type="nucleotide sequence ID" value="NZ_JAHLKM010000045.1"/>
</dbReference>
<dbReference type="SUPFAM" id="SSF53335">
    <property type="entry name" value="S-adenosyl-L-methionine-dependent methyltransferases"/>
    <property type="match status" value="1"/>
</dbReference>
<accession>A0A9R1CVH1</accession>
<evidence type="ECO:0000256" key="2">
    <source>
        <dbReference type="ARBA" id="ARBA00022603"/>
    </source>
</evidence>
<dbReference type="InterPro" id="IPR025931">
    <property type="entry name" value="TaqI_C"/>
</dbReference>
<dbReference type="Gene3D" id="3.40.50.150">
    <property type="entry name" value="Vaccinia Virus protein VP39"/>
    <property type="match status" value="1"/>
</dbReference>
<feature type="coiled-coil region" evidence="8">
    <location>
        <begin position="1332"/>
        <end position="1359"/>
    </location>
</feature>
<evidence type="ECO:0000256" key="3">
    <source>
        <dbReference type="ARBA" id="ARBA00022679"/>
    </source>
</evidence>
<evidence type="ECO:0000256" key="5">
    <source>
        <dbReference type="ARBA" id="ARBA00022747"/>
    </source>
</evidence>
<dbReference type="GO" id="GO:0009007">
    <property type="term" value="F:site-specific DNA-methyltransferase (adenine-specific) activity"/>
    <property type="evidence" value="ECO:0007669"/>
    <property type="project" value="UniProtKB-EC"/>
</dbReference>
<keyword evidence="5" id="KW-0680">Restriction system</keyword>
<feature type="domain" description="Type II methyltransferase M.TaqI-like" evidence="9">
    <location>
        <begin position="590"/>
        <end position="879"/>
    </location>
</feature>
<protein>
    <recommendedName>
        <fullName evidence="1">site-specific DNA-methyltransferase (adenine-specific)</fullName>
        <ecNumber evidence="1">2.1.1.72</ecNumber>
    </recommendedName>
</protein>
<sequence>MSQATLSERPYVNANLFSGHYLDDRVQEREEWDCDDDAREAMDDLQTLYDLEGSLVEGYGEDALIDNWIDEVLDVLGFGTQEEVTLPNGGGYVDELLFESPTDRRDAAGVYLKTEDTTDLFERGIGIVEAKQWDAAFNIQFSEQRPYRNASHQTKHYLENTPPNIQWGVLTNGRKWRLYGTNDYETQTYYEVDLPELLEHGDLEAFKYFYVFFRPNAFHESGGTTFLDEVWSESETASQELGENLQDNVFTALRVLGRGFVETNDGLDIDPDDEKALDELKEQSLVFLYRLMFVLYAEARGLIHPEGQSAQDEYDQNFSLDELRLDIHDTIGEVDEGFEDEFSDYSTTMWSRLEDLFRLIDEGEEDLGIPPYNGGLFDHEEHDFLTDHEVSNQYLAEVIYRLSTTQNDEGRYVLADYADLDTRHLGSVYEGLLEHQFRIAPEQYAAVAEDGGQVWKPATEVSVADAVETVPEAGLYVVNDEGERKATGAYYTPDYVVTYIVEETVGPLVKEIREDLIDQGFEPGTQEYIGPFFRRVTDLRILDPAMGSGHFLTKATGYLSEQVMAEVREAESEFGVAFDEQHIRREIAKECIYGVDLNGMAVELAKLSMWLETLAADRPLAFLDHHFKQGNSLVGSDIEAIEELESDTNGDNEQASLAEFGATREGTIERLMDIYSEFLAIENEGIDDVREMKRKYEEIEQDDLRNRLVSMANVHTAERFGLDVPGGAYERIAQALENDEEWDAVTEADWFTTAQVMAAERDFFHWRLEFPEVFYGEGGTLREDSGVDAVIGNPPYVRQEQLSASKNYFQSEYKVYHSVADLYAYFVENGKRLLRSGGQFGYIISNKFTKAEYGENLRNLLSQETTLRTILDFDDLPVFSPSVSAYPMILVFENALTDENTVSVTRAEDLTFSDLQTEVADRSYPVEQELFSAEQWLISHPAAPKIVSRMKESGIPLFESIETSDSADIRYGVKTGLNEAFFIDSEVRDRIFSRNADSDQFIHPLIVGEDINRYAVDFSDRYLIAVPSGWTFTNSPYASEDEAWEWFEKEFPGIADHLREYEKDARARHDRGECWWELRPCDYYDVLKSEKIVYPIIASEPRFAYDFQGRYMNDKCFAIPADKRLIGILNSTLSEFWCENTLSTLRGGYQEFRRIHIREFPVATSDNEIRDLVGEMISLIKDRHDLNLSLLDYIQPYIEEPTVSDVGIYQPPEGVGDTKLAATKEDYENIRVGTVTCVRQDENTVIIHATARYKPDDDDAYETDQWGYTETEPMPAMRLTDLTEIEADLVESFVPVAVEEAGGFAGFRETATKTNSLIDRLEAITLPDPDDVAEDLERYRDAVERAEELDKEIERTDDLIDEIVYDLYELTDEEIEIVEEAVADD</sequence>
<dbReference type="PANTHER" id="PTHR33841:SF1">
    <property type="entry name" value="DNA METHYLTRANSFERASE A"/>
    <property type="match status" value="1"/>
</dbReference>
<dbReference type="PANTHER" id="PTHR33841">
    <property type="entry name" value="DNA METHYLTRANSFERASE YEEA-RELATED"/>
    <property type="match status" value="1"/>
</dbReference>
<dbReference type="Pfam" id="PF12950">
    <property type="entry name" value="TaqI_C"/>
    <property type="match status" value="1"/>
</dbReference>
<comment type="catalytic activity">
    <reaction evidence="7">
        <text>a 2'-deoxyadenosine in DNA + S-adenosyl-L-methionine = an N(6)-methyl-2'-deoxyadenosine in DNA + S-adenosyl-L-homocysteine + H(+)</text>
        <dbReference type="Rhea" id="RHEA:15197"/>
        <dbReference type="Rhea" id="RHEA-COMP:12418"/>
        <dbReference type="Rhea" id="RHEA-COMP:12419"/>
        <dbReference type="ChEBI" id="CHEBI:15378"/>
        <dbReference type="ChEBI" id="CHEBI:57856"/>
        <dbReference type="ChEBI" id="CHEBI:59789"/>
        <dbReference type="ChEBI" id="CHEBI:90615"/>
        <dbReference type="ChEBI" id="CHEBI:90616"/>
        <dbReference type="EC" id="2.1.1.72"/>
    </reaction>
</comment>
<gene>
    <name evidence="11" type="ORF">KM295_15750</name>
</gene>
<comment type="caution">
    <text evidence="11">The sequence shown here is derived from an EMBL/GenBank/DDBJ whole genome shotgun (WGS) entry which is preliminary data.</text>
</comment>
<reference evidence="11" key="1">
    <citation type="journal article" date="2023" name="Front. Microbiol.">
        <title>Genomic-based phylogenetic and metabolic analyses of the genus Natronomonas, and description of Natronomonas aquatica sp. nov.</title>
        <authorList>
            <person name="Garcia-Roldan A."/>
            <person name="Duran-Viseras A."/>
            <person name="de la Haba R.R."/>
            <person name="Corral P."/>
            <person name="Sanchez-Porro C."/>
            <person name="Ventosa A."/>
        </authorList>
    </citation>
    <scope>NUCLEOTIDE SEQUENCE</scope>
    <source>
        <strain evidence="11">F2-12</strain>
    </source>
</reference>
<dbReference type="InterPro" id="IPR050953">
    <property type="entry name" value="N4_N6_ade-DNA_methylase"/>
</dbReference>
<evidence type="ECO:0000313" key="12">
    <source>
        <dbReference type="Proteomes" id="UP001139494"/>
    </source>
</evidence>
<evidence type="ECO:0000259" key="9">
    <source>
        <dbReference type="Pfam" id="PF07669"/>
    </source>
</evidence>
<dbReference type="Proteomes" id="UP001139494">
    <property type="component" value="Unassembled WGS sequence"/>
</dbReference>
<evidence type="ECO:0000256" key="7">
    <source>
        <dbReference type="ARBA" id="ARBA00047942"/>
    </source>
</evidence>
<dbReference type="InterPro" id="IPR011639">
    <property type="entry name" value="MethylTrfase_TaqI-like_dom"/>
</dbReference>
<dbReference type="EMBL" id="JAHLKM010000045">
    <property type="protein sequence ID" value="MCQ4334905.1"/>
    <property type="molecule type" value="Genomic_DNA"/>
</dbReference>
<dbReference type="InterPro" id="IPR029063">
    <property type="entry name" value="SAM-dependent_MTases_sf"/>
</dbReference>
<dbReference type="GO" id="GO:0003677">
    <property type="term" value="F:DNA binding"/>
    <property type="evidence" value="ECO:0007669"/>
    <property type="project" value="UniProtKB-KW"/>
</dbReference>
<evidence type="ECO:0000313" key="11">
    <source>
        <dbReference type="EMBL" id="MCQ4334905.1"/>
    </source>
</evidence>
<evidence type="ECO:0000256" key="8">
    <source>
        <dbReference type="SAM" id="Coils"/>
    </source>
</evidence>
<dbReference type="Pfam" id="PF07669">
    <property type="entry name" value="Eco57I"/>
    <property type="match status" value="1"/>
</dbReference>